<reference evidence="2" key="1">
    <citation type="submission" date="2013-05" db="EMBL/GenBank/DDBJ databases">
        <title>Draft genome sequences of six wheat associated Fusarium spp. isolates.</title>
        <authorList>
            <person name="Moolhuijzen P.M."/>
            <person name="Manners J.M."/>
            <person name="Wilcox S."/>
            <person name="Bellgard M.I."/>
            <person name="Gardiner D.M."/>
        </authorList>
    </citation>
    <scope>NUCLEOTIDE SEQUENCE</scope>
    <source>
        <strain evidence="2">CS3069</strain>
    </source>
</reference>
<feature type="compositionally biased region" description="Polar residues" evidence="1">
    <location>
        <begin position="135"/>
        <end position="155"/>
    </location>
</feature>
<dbReference type="EMBL" id="CBMI010002736">
    <property type="protein sequence ID" value="CEG05033.1"/>
    <property type="molecule type" value="Genomic_DNA"/>
</dbReference>
<organism evidence="2">
    <name type="scientific">Fusarium clavum</name>
    <dbReference type="NCBI Taxonomy" id="2594811"/>
    <lineage>
        <taxon>Eukaryota</taxon>
        <taxon>Fungi</taxon>
        <taxon>Dikarya</taxon>
        <taxon>Ascomycota</taxon>
        <taxon>Pezizomycotina</taxon>
        <taxon>Sordariomycetes</taxon>
        <taxon>Hypocreomycetidae</taxon>
        <taxon>Hypocreales</taxon>
        <taxon>Nectriaceae</taxon>
        <taxon>Fusarium</taxon>
        <taxon>Fusarium incarnatum-equiseti species complex</taxon>
    </lineage>
</organism>
<feature type="region of interest" description="Disordered" evidence="1">
    <location>
        <begin position="437"/>
        <end position="458"/>
    </location>
</feature>
<proteinExistence type="predicted"/>
<feature type="compositionally biased region" description="Polar residues" evidence="1">
    <location>
        <begin position="288"/>
        <end position="315"/>
    </location>
</feature>
<feature type="region of interest" description="Disordered" evidence="1">
    <location>
        <begin position="240"/>
        <end position="401"/>
    </location>
</feature>
<feature type="compositionally biased region" description="Polar residues" evidence="1">
    <location>
        <begin position="189"/>
        <end position="204"/>
    </location>
</feature>
<feature type="compositionally biased region" description="Low complexity" evidence="1">
    <location>
        <begin position="160"/>
        <end position="169"/>
    </location>
</feature>
<protein>
    <submittedName>
        <fullName evidence="2">WGS project CBMI000000000 data, contig CS3069_c002738</fullName>
    </submittedName>
</protein>
<feature type="compositionally biased region" description="Basic and acidic residues" evidence="1">
    <location>
        <begin position="330"/>
        <end position="341"/>
    </location>
</feature>
<accession>A0A090MCZ9</accession>
<comment type="caution">
    <text evidence="2">The sequence shown here is derived from an EMBL/GenBank/DDBJ whole genome shotgun (WGS) entry which is preliminary data.</text>
</comment>
<evidence type="ECO:0000256" key="1">
    <source>
        <dbReference type="SAM" id="MobiDB-lite"/>
    </source>
</evidence>
<name>A0A090MCZ9_9HYPO</name>
<feature type="region of interest" description="Disordered" evidence="1">
    <location>
        <begin position="135"/>
        <end position="207"/>
    </location>
</feature>
<sequence length="626" mass="69186">MASTTKPSRRPGGCERVFRTKTSSIPNLTTLRKQLGYGNPGGEQDLAFKKAVAEQVKTFVSSVDSLPAFKLTKWKNRVHQRGLLEVTKNFLKFKGTEFWPDWRSDLNYKRDSSKIRRLMTQVFWRTACEKKRAKSSTSPNVQLFQTRQDALQQPVKTEESSSVTESLNEPSQFVDRGNTADNPIDLEDMTSNSNTNIPGTSTDNDPFVDISIRFSRYPPDEDNLQESITSELFTSSLLSPDVIDGQPLDTTNNHQTAPSNDTWAVPPSPPRATSAAVSSNRKRPAGVSSDNNPGQNKKRGGSSNLSRKQARSKTVPTAPRASNRQKKQVVRKDCATEEQMRAFDNNSSLASSQSNTTSEVNNEVQQGQQSNGQAQGQVPQVSSSGLRDTEAPRGFTREQSSAELLRAAATRQARADTEAAAEAVGVKDSSRVTTGLSITAQGKQPEIPSRQAQAGPSREREMIERLNPGAETTASQTTGNSYIANGLGGTDLSEERGSGRFYLNEREQEALQGCELIYETDIGHAGDWTVMRLSDTIFQLSLANVFDELRLIDSATLHLRFGRGMNYELEQFRRGQSGEKEFAAFKERCLNHITYQRRHAASALVVQGRGVNYLVKFSDGPIKLEE</sequence>
<gene>
    <name evidence="2" type="ORF">BN850_0090360</name>
</gene>
<evidence type="ECO:0000313" key="2">
    <source>
        <dbReference type="EMBL" id="CEG05033.1"/>
    </source>
</evidence>
<feature type="compositionally biased region" description="Low complexity" evidence="1">
    <location>
        <begin position="345"/>
        <end position="380"/>
    </location>
</feature>
<feature type="compositionally biased region" description="Polar residues" evidence="1">
    <location>
        <begin position="248"/>
        <end position="262"/>
    </location>
</feature>
<dbReference type="AlphaFoldDB" id="A0A090MCZ9"/>